<dbReference type="AlphaFoldDB" id="A0A7C3ZMQ6"/>
<evidence type="ECO:0000313" key="4">
    <source>
        <dbReference type="EMBL" id="HGG01581.1"/>
    </source>
</evidence>
<dbReference type="GO" id="GO:0016887">
    <property type="term" value="F:ATP hydrolysis activity"/>
    <property type="evidence" value="ECO:0007669"/>
    <property type="project" value="InterPro"/>
</dbReference>
<dbReference type="Gene3D" id="3.40.50.300">
    <property type="entry name" value="P-loop containing nucleotide triphosphate hydrolases"/>
    <property type="match status" value="1"/>
</dbReference>
<dbReference type="InterPro" id="IPR027417">
    <property type="entry name" value="P-loop_NTPase"/>
</dbReference>
<dbReference type="SUPFAM" id="SSF52540">
    <property type="entry name" value="P-loop containing nucleoside triphosphate hydrolases"/>
    <property type="match status" value="1"/>
</dbReference>
<keyword evidence="1" id="KW-0547">Nucleotide-binding</keyword>
<dbReference type="GO" id="GO:0005524">
    <property type="term" value="F:ATP binding"/>
    <property type="evidence" value="ECO:0007669"/>
    <property type="project" value="UniProtKB-KW"/>
</dbReference>
<dbReference type="Pfam" id="PF00004">
    <property type="entry name" value="AAA"/>
    <property type="match status" value="1"/>
</dbReference>
<name>A0A7C3ZMQ6_9CYAN</name>
<keyword evidence="2" id="KW-0067">ATP-binding</keyword>
<dbReference type="InterPro" id="IPR050221">
    <property type="entry name" value="26S_Proteasome_ATPase"/>
</dbReference>
<reference evidence="4" key="1">
    <citation type="journal article" date="2020" name="mSystems">
        <title>Genome- and Community-Level Interaction Insights into Carbon Utilization and Element Cycling Functions of Hydrothermarchaeota in Hydrothermal Sediment.</title>
        <authorList>
            <person name="Zhou Z."/>
            <person name="Liu Y."/>
            <person name="Xu W."/>
            <person name="Pan J."/>
            <person name="Luo Z.H."/>
            <person name="Li M."/>
        </authorList>
    </citation>
    <scope>NUCLEOTIDE SEQUENCE [LARGE SCALE GENOMIC DNA]</scope>
    <source>
        <strain evidence="4">SpSt-374</strain>
    </source>
</reference>
<dbReference type="PANTHER" id="PTHR23073">
    <property type="entry name" value="26S PROTEASOME REGULATORY SUBUNIT"/>
    <property type="match status" value="1"/>
</dbReference>
<evidence type="ECO:0000256" key="1">
    <source>
        <dbReference type="ARBA" id="ARBA00022741"/>
    </source>
</evidence>
<feature type="domain" description="ATPase AAA-type core" evidence="3">
    <location>
        <begin position="255"/>
        <end position="384"/>
    </location>
</feature>
<evidence type="ECO:0000259" key="3">
    <source>
        <dbReference type="Pfam" id="PF00004"/>
    </source>
</evidence>
<accession>A0A7C3ZMQ6</accession>
<organism evidence="4">
    <name type="scientific">Planktothricoides sp. SpSt-374</name>
    <dbReference type="NCBI Taxonomy" id="2282167"/>
    <lineage>
        <taxon>Bacteria</taxon>
        <taxon>Bacillati</taxon>
        <taxon>Cyanobacteriota</taxon>
        <taxon>Cyanophyceae</taxon>
        <taxon>Oscillatoriophycideae</taxon>
        <taxon>Oscillatoriales</taxon>
        <taxon>Oscillatoriaceae</taxon>
        <taxon>Planktothricoides</taxon>
    </lineage>
</organism>
<sequence length="389" mass="45279">MRKKPQDYDLLKNGWRPLYRQIDPEFMWQLIVNDPWKLTQNSLNLVSRFADTLGRKEYAWWANILNVFSEDIRYNVDEFLHYITPEPPAPNQKYQAVLSAETPVNQLINRDMIPIDSVLRKLREISVFKVLELLPKPDSIIQYYEDRHFYYPVERFSKWDSLEIMGTVLGYWKQHDLWLEIKNAGLNQKIYTLMSQNLAPLVNKATYNLAVMLSGYQNRVGKIQSQYPISTFPKDIQDFTDAVQQNILDREQTAILVQGEPGTGKTAWTQAVAKEILAPLGYVIFILDHEAVEYFIPPDYLERIAIIINEADNLARDRASEIGQMTNKTERVLSLLDGTLYRSVIEEKGIQQNQRLVVLMTCNTTERLDPALLRKGRVDLTCEFTHVFV</sequence>
<dbReference type="EMBL" id="DSPX01000131">
    <property type="protein sequence ID" value="HGG01581.1"/>
    <property type="molecule type" value="Genomic_DNA"/>
</dbReference>
<proteinExistence type="predicted"/>
<comment type="caution">
    <text evidence="4">The sequence shown here is derived from an EMBL/GenBank/DDBJ whole genome shotgun (WGS) entry which is preliminary data.</text>
</comment>
<protein>
    <submittedName>
        <fullName evidence="4">AAA family ATPase</fullName>
    </submittedName>
</protein>
<evidence type="ECO:0000256" key="2">
    <source>
        <dbReference type="ARBA" id="ARBA00022840"/>
    </source>
</evidence>
<dbReference type="InterPro" id="IPR003959">
    <property type="entry name" value="ATPase_AAA_core"/>
</dbReference>
<gene>
    <name evidence="4" type="ORF">ENR15_13265</name>
</gene>